<organism evidence="1">
    <name type="scientific">uncultured Desulfobacterium sp</name>
    <dbReference type="NCBI Taxonomy" id="201089"/>
    <lineage>
        <taxon>Bacteria</taxon>
        <taxon>Pseudomonadati</taxon>
        <taxon>Thermodesulfobacteriota</taxon>
        <taxon>Desulfobacteria</taxon>
        <taxon>Desulfobacterales</taxon>
        <taxon>Desulfobacteriaceae</taxon>
        <taxon>Desulfobacterium</taxon>
        <taxon>environmental samples</taxon>
    </lineage>
</organism>
<dbReference type="EMBL" id="FR695867">
    <property type="protein sequence ID" value="CBX27814.1"/>
    <property type="molecule type" value="Genomic_DNA"/>
</dbReference>
<evidence type="ECO:0000313" key="1">
    <source>
        <dbReference type="EMBL" id="CBX27814.1"/>
    </source>
</evidence>
<dbReference type="AlphaFoldDB" id="E1YBD7"/>
<gene>
    <name evidence="1" type="ORF">N47_C18720</name>
</gene>
<name>E1YBD7_9BACT</name>
<proteinExistence type="predicted"/>
<protein>
    <submittedName>
        <fullName evidence="1">Uncharacterized protein</fullName>
    </submittedName>
</protein>
<reference evidence="1" key="1">
    <citation type="journal article" date="2011" name="Environ. Microbiol.">
        <title>Genomic insights into the metabolic potential of the polycyclic aromatic hydrocarbon degrading sulfate-reducing Deltaproteobacterium N47.</title>
        <authorList>
            <person name="Bergmann F."/>
            <person name="Selesi D."/>
            <person name="Weinmaier T."/>
            <person name="Tischler P."/>
            <person name="Rattei T."/>
            <person name="Meckenstock R.U."/>
        </authorList>
    </citation>
    <scope>NUCLEOTIDE SEQUENCE</scope>
</reference>
<sequence>MGVAFMWWMAHSTNRDMRDQLLIQARVAARAINIKHITSLSGLEDDLNTHAYQSIKSQLALMRNAGYKCRFLYLMGQRSDGVVFFPCGFPAQRFQRLCAARIGL</sequence>
<accession>E1YBD7</accession>